<protein>
    <submittedName>
        <fullName evidence="1">Uncharacterized protein</fullName>
    </submittedName>
</protein>
<evidence type="ECO:0000313" key="2">
    <source>
        <dbReference type="Proteomes" id="UP001500253"/>
    </source>
</evidence>
<reference evidence="2" key="1">
    <citation type="journal article" date="2019" name="Int. J. Syst. Evol. Microbiol.">
        <title>The Global Catalogue of Microorganisms (GCM) 10K type strain sequencing project: providing services to taxonomists for standard genome sequencing and annotation.</title>
        <authorList>
            <consortium name="The Broad Institute Genomics Platform"/>
            <consortium name="The Broad Institute Genome Sequencing Center for Infectious Disease"/>
            <person name="Wu L."/>
            <person name="Ma J."/>
        </authorList>
    </citation>
    <scope>NUCLEOTIDE SEQUENCE [LARGE SCALE GENOMIC DNA]</scope>
    <source>
        <strain evidence="2">JCM 4316</strain>
    </source>
</reference>
<proteinExistence type="predicted"/>
<dbReference type="Proteomes" id="UP001500253">
    <property type="component" value="Unassembled WGS sequence"/>
</dbReference>
<organism evidence="1 2">
    <name type="scientific">Streptomyces cuspidosporus</name>
    <dbReference type="NCBI Taxonomy" id="66882"/>
    <lineage>
        <taxon>Bacteria</taxon>
        <taxon>Bacillati</taxon>
        <taxon>Actinomycetota</taxon>
        <taxon>Actinomycetes</taxon>
        <taxon>Kitasatosporales</taxon>
        <taxon>Streptomycetaceae</taxon>
        <taxon>Streptomyces</taxon>
    </lineage>
</organism>
<gene>
    <name evidence="1" type="ORF">GCM10010246_18160</name>
</gene>
<dbReference type="EMBL" id="BAAASD010000005">
    <property type="protein sequence ID" value="GAA2334591.1"/>
    <property type="molecule type" value="Genomic_DNA"/>
</dbReference>
<comment type="caution">
    <text evidence="1">The sequence shown here is derived from an EMBL/GenBank/DDBJ whole genome shotgun (WGS) entry which is preliminary data.</text>
</comment>
<name>A0ABP5SM98_9ACTN</name>
<keyword evidence="2" id="KW-1185">Reference proteome</keyword>
<evidence type="ECO:0000313" key="1">
    <source>
        <dbReference type="EMBL" id="GAA2334591.1"/>
    </source>
</evidence>
<accession>A0ABP5SM98</accession>
<sequence length="82" mass="9522">MSWLPRVSWRGSPAERAQQAWRIIREAGYEPLEPWPGKATVPWRCRCITCKRVRHPTVSGVLQDRCQHVRPEQPPPRSRAAP</sequence>